<feature type="compositionally biased region" description="Basic and acidic residues" evidence="1">
    <location>
        <begin position="181"/>
        <end position="194"/>
    </location>
</feature>
<dbReference type="Proteomes" id="UP000309340">
    <property type="component" value="Unassembled WGS sequence"/>
</dbReference>
<evidence type="ECO:0000313" key="3">
    <source>
        <dbReference type="EMBL" id="TKA74172.1"/>
    </source>
</evidence>
<feature type="compositionally biased region" description="Polar residues" evidence="1">
    <location>
        <begin position="43"/>
        <end position="54"/>
    </location>
</feature>
<feature type="compositionally biased region" description="Pro residues" evidence="1">
    <location>
        <begin position="129"/>
        <end position="146"/>
    </location>
</feature>
<evidence type="ECO:0000256" key="2">
    <source>
        <dbReference type="SAM" id="Phobius"/>
    </source>
</evidence>
<dbReference type="OrthoDB" id="3904815at2759"/>
<proteinExistence type="predicted"/>
<feature type="region of interest" description="Disordered" evidence="1">
    <location>
        <begin position="275"/>
        <end position="383"/>
    </location>
</feature>
<organism evidence="3 4">
    <name type="scientific">Friedmanniomyces simplex</name>
    <dbReference type="NCBI Taxonomy" id="329884"/>
    <lineage>
        <taxon>Eukaryota</taxon>
        <taxon>Fungi</taxon>
        <taxon>Dikarya</taxon>
        <taxon>Ascomycota</taxon>
        <taxon>Pezizomycotina</taxon>
        <taxon>Dothideomycetes</taxon>
        <taxon>Dothideomycetidae</taxon>
        <taxon>Mycosphaerellales</taxon>
        <taxon>Teratosphaeriaceae</taxon>
        <taxon>Friedmanniomyces</taxon>
    </lineage>
</organism>
<keyword evidence="2" id="KW-0812">Transmembrane</keyword>
<feature type="transmembrane region" description="Helical" evidence="2">
    <location>
        <begin position="515"/>
        <end position="539"/>
    </location>
</feature>
<dbReference type="STRING" id="329884.A0A4U0XBS6"/>
<accession>A0A4U0XBS6</accession>
<gene>
    <name evidence="3" type="ORF">B0A55_06588</name>
</gene>
<reference evidence="3 4" key="1">
    <citation type="submission" date="2017-03" db="EMBL/GenBank/DDBJ databases">
        <title>Genomes of endolithic fungi from Antarctica.</title>
        <authorList>
            <person name="Coleine C."/>
            <person name="Masonjones S."/>
            <person name="Stajich J.E."/>
        </authorList>
    </citation>
    <scope>NUCLEOTIDE SEQUENCE [LARGE SCALE GENOMIC DNA]</scope>
    <source>
        <strain evidence="3 4">CCFEE 5184</strain>
    </source>
</reference>
<name>A0A4U0XBS6_9PEZI</name>
<evidence type="ECO:0000256" key="1">
    <source>
        <dbReference type="SAM" id="MobiDB-lite"/>
    </source>
</evidence>
<keyword evidence="4" id="KW-1185">Reference proteome</keyword>
<feature type="compositionally biased region" description="Low complexity" evidence="1">
    <location>
        <begin position="81"/>
        <end position="128"/>
    </location>
</feature>
<dbReference type="AlphaFoldDB" id="A0A4U0XBS6"/>
<feature type="region of interest" description="Disordered" evidence="1">
    <location>
        <begin position="1"/>
        <end position="194"/>
    </location>
</feature>
<keyword evidence="2" id="KW-1133">Transmembrane helix</keyword>
<feature type="compositionally biased region" description="Basic and acidic residues" evidence="1">
    <location>
        <begin position="291"/>
        <end position="306"/>
    </location>
</feature>
<feature type="compositionally biased region" description="Low complexity" evidence="1">
    <location>
        <begin position="22"/>
        <end position="35"/>
    </location>
</feature>
<keyword evidence="2" id="KW-0472">Membrane</keyword>
<protein>
    <submittedName>
        <fullName evidence="3">Uncharacterized protein</fullName>
    </submittedName>
</protein>
<feature type="compositionally biased region" description="Low complexity" evidence="1">
    <location>
        <begin position="147"/>
        <end position="180"/>
    </location>
</feature>
<evidence type="ECO:0000313" key="4">
    <source>
        <dbReference type="Proteomes" id="UP000309340"/>
    </source>
</evidence>
<dbReference type="EMBL" id="NAJQ01000236">
    <property type="protein sequence ID" value="TKA74172.1"/>
    <property type="molecule type" value="Genomic_DNA"/>
</dbReference>
<sequence>MPARSPILLPRLQSSSQAPAGIPSTSMSIPPTTTPGASAYAVMTNNPVSTSSAMAGSGGVGKPASNSTIAAGRPSKPSSNPTVVAAPPTSSAAVGTPPTNPSAAAALPASSAAAGKPPSSPSVAADRPSGPPSGPPSRPSSGPPLGQPSGAPSGSPSGQSSGASSGPPSGPPSGSSVPASRPDHGNPKPTKECFQKADGTSICKWTAFGKQNSTDVMNQDGIFDYHNQHFENDGLAEAGKIPGANIASAIASIPTGPPAVGAPPSGENNVSFGGTMQPATPSSGAAVFQASKEDYSSGSQDIHDSTNDYSNHMDGGSHDATNWQAQTHSQGSNTNSDIGISNDSTNESLVTNKDGVQDSTSTSSAKTAGGIDVNDQDMQRGNSTADIDFQNESKTQKDEHQGNGVYEFHEATSSKGSMSQGFNGGSAMADAGKAYGDMLQSLGVAGQKERREIAAASREEQDVVTMKTIGEMAGERNLTSSLPMATGLQGILQPLGNSTLADLDSTLSLGPTSSWYPACVSLLVVAIVIGSCALTALGLKKRAEGRDRRARLGDAGYKMAMKGEGYSDSA</sequence>
<comment type="caution">
    <text evidence="3">The sequence shown here is derived from an EMBL/GenBank/DDBJ whole genome shotgun (WGS) entry which is preliminary data.</text>
</comment>
<feature type="compositionally biased region" description="Polar residues" evidence="1">
    <location>
        <begin position="319"/>
        <end position="351"/>
    </location>
</feature>